<sequence length="439" mass="50064">MLDFYSQFNPSPLSIKQFIDFENESNVSGLSACERKSFIFLRKELPVRLANIMKEIHLLPENLLNMPSVGIVNNMYATSFEDIMQFEKVDVNETTLDKFCQTLVKIRNRHKDIVETMAQGVLELKESHDVDAQTENNIQYFLDRFLMSRISIRMLINQHSKLIVCGSKEESSVAALLFGNELNGHSRHVGSIDPSCEIISVVKDAYEKARLLCDQYYLASPELIVQQHNGKFEKILSNSSFFAELERCSQIRIVYVPSHLFHMLFELFKNSMRAIMEHHSSNAEYPAIEVIVSRGKEDICVKMSDRGGGIPRSQMDHLFKYMYSTAPRPTKTDAHTVPLAGYGYGLPVSRLYARYFHGDLVLQSCDGYGTDAIIYLKALSNEANELLPIFNKTSSKFYRTQVSTTDWSSHCGGGMATRQLRMSHVQGHKLPRGMEIRHC</sequence>
<organism evidence="12 13">
    <name type="scientific">Frieseomelitta varia</name>
    <dbReference type="NCBI Taxonomy" id="561572"/>
    <lineage>
        <taxon>Eukaryota</taxon>
        <taxon>Metazoa</taxon>
        <taxon>Ecdysozoa</taxon>
        <taxon>Arthropoda</taxon>
        <taxon>Hexapoda</taxon>
        <taxon>Insecta</taxon>
        <taxon>Pterygota</taxon>
        <taxon>Neoptera</taxon>
        <taxon>Endopterygota</taxon>
        <taxon>Hymenoptera</taxon>
        <taxon>Apocrita</taxon>
        <taxon>Aculeata</taxon>
        <taxon>Apoidea</taxon>
        <taxon>Anthophila</taxon>
        <taxon>Apidae</taxon>
        <taxon>Frieseomelitta</taxon>
    </lineage>
</organism>
<evidence type="ECO:0000256" key="9">
    <source>
        <dbReference type="ARBA" id="ARBA00048201"/>
    </source>
</evidence>
<keyword evidence="7" id="KW-0809">Transit peptide</keyword>
<gene>
    <name evidence="12" type="ORF">E2986_03967</name>
</gene>
<dbReference type="InterPro" id="IPR036784">
    <property type="entry name" value="AK/P_DHK_N_sf"/>
</dbReference>
<dbReference type="InterPro" id="IPR018955">
    <property type="entry name" value="BCDHK/PDK_N"/>
</dbReference>
<dbReference type="GO" id="GO:0005759">
    <property type="term" value="C:mitochondrial matrix"/>
    <property type="evidence" value="ECO:0007669"/>
    <property type="project" value="UniProtKB-SubCell"/>
</dbReference>
<accession>A0A833SFQ3</accession>
<keyword evidence="6 10" id="KW-0067">ATP-binding</keyword>
<keyword evidence="4 10" id="KW-0547">Nucleotide-binding</keyword>
<dbReference type="EMBL" id="WNWW01000349">
    <property type="protein sequence ID" value="KAF3425928.1"/>
    <property type="molecule type" value="Genomic_DNA"/>
</dbReference>
<evidence type="ECO:0000313" key="13">
    <source>
        <dbReference type="Proteomes" id="UP000655588"/>
    </source>
</evidence>
<evidence type="ECO:0000256" key="10">
    <source>
        <dbReference type="RuleBase" id="RU366032"/>
    </source>
</evidence>
<dbReference type="FunFam" id="3.30.565.10:FF:000007">
    <property type="entry name" value="Mitochondrial pyruvate dehydrogenase kinase isoform 2"/>
    <property type="match status" value="1"/>
</dbReference>
<dbReference type="Gene3D" id="1.20.140.20">
    <property type="entry name" value="Alpha-ketoacid/pyruvate dehydrogenase kinase, N-terminal domain"/>
    <property type="match status" value="1"/>
</dbReference>
<keyword evidence="5 10" id="KW-0418">Kinase</keyword>
<dbReference type="AlphaFoldDB" id="A0A833SFQ3"/>
<dbReference type="CDD" id="cd16929">
    <property type="entry name" value="HATPase_PDK-like"/>
    <property type="match status" value="1"/>
</dbReference>
<dbReference type="InterPro" id="IPR003594">
    <property type="entry name" value="HATPase_dom"/>
</dbReference>
<dbReference type="PANTHER" id="PTHR11947">
    <property type="entry name" value="PYRUVATE DEHYDROGENASE KINASE"/>
    <property type="match status" value="1"/>
</dbReference>
<comment type="catalytic activity">
    <reaction evidence="9">
        <text>L-seryl-[pyruvate dehydrogenase E1 alpha subunit] + ATP = O-phospho-L-seryl-[pyruvate dehydrogenase E1 alpha subunit] + ADP + H(+)</text>
        <dbReference type="Rhea" id="RHEA:23052"/>
        <dbReference type="Rhea" id="RHEA-COMP:13689"/>
        <dbReference type="Rhea" id="RHEA-COMP:13690"/>
        <dbReference type="ChEBI" id="CHEBI:15378"/>
        <dbReference type="ChEBI" id="CHEBI:29999"/>
        <dbReference type="ChEBI" id="CHEBI:30616"/>
        <dbReference type="ChEBI" id="CHEBI:83421"/>
        <dbReference type="ChEBI" id="CHEBI:456216"/>
        <dbReference type="EC" id="2.7.11.2"/>
    </reaction>
</comment>
<keyword evidence="13" id="KW-1185">Reference proteome</keyword>
<feature type="domain" description="Histidine kinase" evidence="11">
    <location>
        <begin position="257"/>
        <end position="380"/>
    </location>
</feature>
<evidence type="ECO:0000259" key="11">
    <source>
        <dbReference type="PROSITE" id="PS50109"/>
    </source>
</evidence>
<dbReference type="PANTHER" id="PTHR11947:SF3">
    <property type="entry name" value="[PYRUVATE DEHYDROGENASE (ACETYL-TRANSFERRING)] KINASE, MITOCHONDRIAL"/>
    <property type="match status" value="1"/>
</dbReference>
<name>A0A833SFQ3_9HYME</name>
<dbReference type="GO" id="GO:0005524">
    <property type="term" value="F:ATP binding"/>
    <property type="evidence" value="ECO:0007669"/>
    <property type="project" value="UniProtKB-UniRule"/>
</dbReference>
<evidence type="ECO:0000256" key="7">
    <source>
        <dbReference type="ARBA" id="ARBA00022946"/>
    </source>
</evidence>
<dbReference type="GO" id="GO:0010906">
    <property type="term" value="P:regulation of glucose metabolic process"/>
    <property type="evidence" value="ECO:0007669"/>
    <property type="project" value="TreeGrafter"/>
</dbReference>
<reference evidence="12" key="1">
    <citation type="submission" date="2019-11" db="EMBL/GenBank/DDBJ databases">
        <title>The nuclear and mitochondrial genomes of Frieseomelitta varia - a highly eusocial stingless bee (Meliponini) with a permanently sterile worker caste.</title>
        <authorList>
            <person name="Freitas F.C.P."/>
            <person name="Lourenco A.P."/>
            <person name="Nunes F.M.F."/>
            <person name="Paschoal A.R."/>
            <person name="Abreu F.C.P."/>
            <person name="Barbin F.O."/>
            <person name="Bataglia L."/>
            <person name="Cardoso-Junior C.A.M."/>
            <person name="Cervoni M.S."/>
            <person name="Silva S.R."/>
            <person name="Dalarmi F."/>
            <person name="Del Lama M.A."/>
            <person name="Depintor T.S."/>
            <person name="Ferreira K.M."/>
            <person name="Goria P.S."/>
            <person name="Jaskot M.C."/>
            <person name="Lago D.C."/>
            <person name="Luna-Lucena D."/>
            <person name="Moda L.M."/>
            <person name="Nascimento L."/>
            <person name="Pedrino M."/>
            <person name="Rabico F.O."/>
            <person name="Sanches F.C."/>
            <person name="Santos D.E."/>
            <person name="Santos C.G."/>
            <person name="Vieira J."/>
            <person name="Lopes T.F."/>
            <person name="Barchuk A.R."/>
            <person name="Hartfelder K."/>
            <person name="Simoes Z.L.P."/>
            <person name="Bitondi M.M.G."/>
            <person name="Pinheiro D.G."/>
        </authorList>
    </citation>
    <scope>NUCLEOTIDE SEQUENCE</scope>
    <source>
        <strain evidence="12">USP_RPSP 00005682</strain>
        <tissue evidence="12">Whole individual</tissue>
    </source>
</reference>
<comment type="caution">
    <text evidence="12">The sequence shown here is derived from an EMBL/GenBank/DDBJ whole genome shotgun (WGS) entry which is preliminary data.</text>
</comment>
<keyword evidence="3 10" id="KW-0808">Transferase</keyword>
<dbReference type="SUPFAM" id="SSF69012">
    <property type="entry name" value="alpha-ketoacid dehydrogenase kinase, N-terminal domain"/>
    <property type="match status" value="1"/>
</dbReference>
<dbReference type="Pfam" id="PF10436">
    <property type="entry name" value="BCDHK_Adom3"/>
    <property type="match status" value="1"/>
</dbReference>
<evidence type="ECO:0000256" key="3">
    <source>
        <dbReference type="ARBA" id="ARBA00022679"/>
    </source>
</evidence>
<comment type="subcellular location">
    <subcellularLocation>
        <location evidence="1 10">Mitochondrion matrix</location>
    </subcellularLocation>
</comment>
<dbReference type="Gene3D" id="3.30.565.10">
    <property type="entry name" value="Histidine kinase-like ATPase, C-terminal domain"/>
    <property type="match status" value="1"/>
</dbReference>
<evidence type="ECO:0000256" key="5">
    <source>
        <dbReference type="ARBA" id="ARBA00022777"/>
    </source>
</evidence>
<dbReference type="SUPFAM" id="SSF55874">
    <property type="entry name" value="ATPase domain of HSP90 chaperone/DNA topoisomerase II/histidine kinase"/>
    <property type="match status" value="1"/>
</dbReference>
<evidence type="ECO:0000256" key="1">
    <source>
        <dbReference type="ARBA" id="ARBA00004305"/>
    </source>
</evidence>
<dbReference type="EC" id="2.7.11.-" evidence="10"/>
<proteinExistence type="inferred from homology"/>
<evidence type="ECO:0000313" key="12">
    <source>
        <dbReference type="EMBL" id="KAF3425928.1"/>
    </source>
</evidence>
<evidence type="ECO:0000256" key="4">
    <source>
        <dbReference type="ARBA" id="ARBA00022741"/>
    </source>
</evidence>
<evidence type="ECO:0000256" key="2">
    <source>
        <dbReference type="ARBA" id="ARBA00006155"/>
    </source>
</evidence>
<dbReference type="InterPro" id="IPR036890">
    <property type="entry name" value="HATPase_C_sf"/>
</dbReference>
<evidence type="ECO:0000256" key="8">
    <source>
        <dbReference type="ARBA" id="ARBA00023128"/>
    </source>
</evidence>
<dbReference type="Pfam" id="PF02518">
    <property type="entry name" value="HATPase_c"/>
    <property type="match status" value="1"/>
</dbReference>
<dbReference type="InterPro" id="IPR039028">
    <property type="entry name" value="BCKD/PDK"/>
</dbReference>
<dbReference type="Proteomes" id="UP000655588">
    <property type="component" value="Unassembled WGS sequence"/>
</dbReference>
<dbReference type="GO" id="GO:0004740">
    <property type="term" value="F:pyruvate dehydrogenase (acetyl-transferring) kinase activity"/>
    <property type="evidence" value="ECO:0007669"/>
    <property type="project" value="UniProtKB-EC"/>
</dbReference>
<comment type="similarity">
    <text evidence="2 10">Belongs to the PDK/BCKDK protein kinase family.</text>
</comment>
<evidence type="ECO:0000256" key="6">
    <source>
        <dbReference type="ARBA" id="ARBA00022840"/>
    </source>
</evidence>
<dbReference type="SMART" id="SM00387">
    <property type="entry name" value="HATPase_c"/>
    <property type="match status" value="1"/>
</dbReference>
<protein>
    <recommendedName>
        <fullName evidence="10">Protein-serine/threonine kinase</fullName>
        <ecNumber evidence="10">2.7.11.-</ecNumber>
    </recommendedName>
</protein>
<dbReference type="InterPro" id="IPR005467">
    <property type="entry name" value="His_kinase_dom"/>
</dbReference>
<dbReference type="PROSITE" id="PS50109">
    <property type="entry name" value="HIS_KIN"/>
    <property type="match status" value="1"/>
</dbReference>
<keyword evidence="8 10" id="KW-0496">Mitochondrion</keyword>